<comment type="caution">
    <text evidence="1">The sequence shown here is derived from an EMBL/GenBank/DDBJ whole genome shotgun (WGS) entry which is preliminary data.</text>
</comment>
<accession>A0A7W6MML1</accession>
<evidence type="ECO:0000313" key="1">
    <source>
        <dbReference type="EMBL" id="MBB4000980.1"/>
    </source>
</evidence>
<keyword evidence="2" id="KW-1185">Reference proteome</keyword>
<protein>
    <submittedName>
        <fullName evidence="1">Uncharacterized protein</fullName>
    </submittedName>
</protein>
<sequence>MAVQPLYATGTATVTSGSATVTGTGTAWTIGVVNGGIFSRNGFSIPIASIESNTSLTLAYPWPSGTSTGAYAISLGNSGAASAITANARLAELVAQLSEVSPFVRTLFDDADAEAVRASLEVPDTTAAVIRREYATVAAAKDATIPAGIVYVTIPGQATYERVTEPALGAELITNGDFSVGTGWLLIGTNPPTISSGRMNFPGPAAGTSRQSALAVVSQQYRLSYTVLNRTAGTATFVLDDLTATNRYSEPARSTNGTFVAYPNLTSLMTNLTIFGTNFVGAIDDISLRPILAGQFRSADGQWWAQAAASVAYTPQFPTAGEQAQARSNIGATATGSALFTAASAAVARTTLGIGLPVGWLFGLAMANNAPSPARWIDIAAGSARDEADSADLRLSPGTSKNLGAVWAAGAAGGLDVGPIANNTWYHLFLIGNPTTGAVDAIFSTSLTNPALPSGWTKKRRIGAVLTDGSANIRRFTQNGDHFQFAVPASNNSAAVAAQTRVLRDLNVPPGLKIMAEVTAIWSTTVTTNGGLSIVDPVIATGPGPGSATQAIYRYNSAAQSFGIATLWVTTDTERRVAAYDDAGLQLLALNTRGYLDRRGRDVA</sequence>
<proteinExistence type="predicted"/>
<dbReference type="EMBL" id="JACIEM010000001">
    <property type="protein sequence ID" value="MBB4000980.1"/>
    <property type="molecule type" value="Genomic_DNA"/>
</dbReference>
<dbReference type="Proteomes" id="UP000588647">
    <property type="component" value="Unassembled WGS sequence"/>
</dbReference>
<organism evidence="1 2">
    <name type="scientific">Aurantimonas endophytica</name>
    <dbReference type="NCBI Taxonomy" id="1522175"/>
    <lineage>
        <taxon>Bacteria</taxon>
        <taxon>Pseudomonadati</taxon>
        <taxon>Pseudomonadota</taxon>
        <taxon>Alphaproteobacteria</taxon>
        <taxon>Hyphomicrobiales</taxon>
        <taxon>Aurantimonadaceae</taxon>
        <taxon>Aurantimonas</taxon>
    </lineage>
</organism>
<evidence type="ECO:0000313" key="2">
    <source>
        <dbReference type="Proteomes" id="UP000588647"/>
    </source>
</evidence>
<gene>
    <name evidence="1" type="ORF">GGR03_000027</name>
</gene>
<dbReference type="AlphaFoldDB" id="A0A7W6MML1"/>
<reference evidence="1 2" key="1">
    <citation type="submission" date="2020-08" db="EMBL/GenBank/DDBJ databases">
        <title>Genomic Encyclopedia of Type Strains, Phase IV (KMG-IV): sequencing the most valuable type-strain genomes for metagenomic binning, comparative biology and taxonomic classification.</title>
        <authorList>
            <person name="Goeker M."/>
        </authorList>
    </citation>
    <scope>NUCLEOTIDE SEQUENCE [LARGE SCALE GENOMIC DNA]</scope>
    <source>
        <strain evidence="1 2">DSM 103570</strain>
    </source>
</reference>
<name>A0A7W6MML1_9HYPH</name>
<dbReference type="RefSeq" id="WP_183205214.1">
    <property type="nucleotide sequence ID" value="NZ_JAAAMM010000001.1"/>
</dbReference>